<comment type="caution">
    <text evidence="2">The sequence shown here is derived from an EMBL/GenBank/DDBJ whole genome shotgun (WGS) entry which is preliminary data.</text>
</comment>
<feature type="region of interest" description="Disordered" evidence="1">
    <location>
        <begin position="302"/>
        <end position="327"/>
    </location>
</feature>
<feature type="region of interest" description="Disordered" evidence="1">
    <location>
        <begin position="445"/>
        <end position="470"/>
    </location>
</feature>
<keyword evidence="3" id="KW-1185">Reference proteome</keyword>
<proteinExistence type="predicted"/>
<evidence type="ECO:0000256" key="1">
    <source>
        <dbReference type="SAM" id="MobiDB-lite"/>
    </source>
</evidence>
<organism evidence="2 3">
    <name type="scientific">Eumeta variegata</name>
    <name type="common">Bagworm moth</name>
    <name type="synonym">Eumeta japonica</name>
    <dbReference type="NCBI Taxonomy" id="151549"/>
    <lineage>
        <taxon>Eukaryota</taxon>
        <taxon>Metazoa</taxon>
        <taxon>Ecdysozoa</taxon>
        <taxon>Arthropoda</taxon>
        <taxon>Hexapoda</taxon>
        <taxon>Insecta</taxon>
        <taxon>Pterygota</taxon>
        <taxon>Neoptera</taxon>
        <taxon>Endopterygota</taxon>
        <taxon>Lepidoptera</taxon>
        <taxon>Glossata</taxon>
        <taxon>Ditrysia</taxon>
        <taxon>Tineoidea</taxon>
        <taxon>Psychidae</taxon>
        <taxon>Oiketicinae</taxon>
        <taxon>Eumeta</taxon>
    </lineage>
</organism>
<evidence type="ECO:0000313" key="3">
    <source>
        <dbReference type="Proteomes" id="UP000299102"/>
    </source>
</evidence>
<gene>
    <name evidence="2" type="ORF">EVAR_88336_1</name>
</gene>
<feature type="compositionally biased region" description="Basic and acidic residues" evidence="1">
    <location>
        <begin position="303"/>
        <end position="323"/>
    </location>
</feature>
<evidence type="ECO:0000313" key="2">
    <source>
        <dbReference type="EMBL" id="GBP72380.1"/>
    </source>
</evidence>
<sequence length="470" mass="53238">MTRGSARVGPGELASNLFELKGSRAQQSPPPLHWPVTVTSTKSNWPVARVDDSYARQPCRARFSLNLNRSPFNRDQKQVDLVKIDVLLVSSRDRIEGTWNDSSAPTPASECNADVSVPFEGAIVLKVFSYNTSWRQKAAPCVRIFIFIKSENVSDCRVSHSMEEYLGNRQPSFDRRFSASDDGVAVLALEVHNKTTYPAVAYWNCLEIALCPRLIFRVRDGADDSTMPQGSPTQHNIAKRDVLRAVVDGRNLHQSINETMKWRETFSEKRTIKSRTLFEFTSNGYTFYVDLKMSLCADGGYVSKRDEERSPPTGTNEKHDTTSRRAPPALFTSKSHSAHEQDKLFIRALHIRKPANLGLIISQVFTVPEPFFESRSILDYTVPIGDDSRQQPQPSLTYHDGLKVQPFTRNKKIVEEKKLKDPRSTEPRTKNSLLTEVRVVRDVKARSPASVGRRRRLPARRLPLTTAPRR</sequence>
<dbReference type="AlphaFoldDB" id="A0A4C1YBI7"/>
<dbReference type="EMBL" id="BGZK01001143">
    <property type="protein sequence ID" value="GBP72380.1"/>
    <property type="molecule type" value="Genomic_DNA"/>
</dbReference>
<accession>A0A4C1YBI7</accession>
<dbReference type="Proteomes" id="UP000299102">
    <property type="component" value="Unassembled WGS sequence"/>
</dbReference>
<reference evidence="2 3" key="1">
    <citation type="journal article" date="2019" name="Commun. Biol.">
        <title>The bagworm genome reveals a unique fibroin gene that provides high tensile strength.</title>
        <authorList>
            <person name="Kono N."/>
            <person name="Nakamura H."/>
            <person name="Ohtoshi R."/>
            <person name="Tomita M."/>
            <person name="Numata K."/>
            <person name="Arakawa K."/>
        </authorList>
    </citation>
    <scope>NUCLEOTIDE SEQUENCE [LARGE SCALE GENOMIC DNA]</scope>
</reference>
<feature type="compositionally biased region" description="Low complexity" evidence="1">
    <location>
        <begin position="460"/>
        <end position="470"/>
    </location>
</feature>
<name>A0A4C1YBI7_EUMVA</name>
<protein>
    <submittedName>
        <fullName evidence="2">Uncharacterized protein</fullName>
    </submittedName>
</protein>